<evidence type="ECO:0000259" key="2">
    <source>
        <dbReference type="Pfam" id="PF01757"/>
    </source>
</evidence>
<dbReference type="PANTHER" id="PTHR23028">
    <property type="entry name" value="ACETYLTRANSFERASE"/>
    <property type="match status" value="1"/>
</dbReference>
<gene>
    <name evidence="3" type="ORF">NF677_18930</name>
</gene>
<dbReference type="Proteomes" id="UP001056851">
    <property type="component" value="Chromosome"/>
</dbReference>
<evidence type="ECO:0000313" key="4">
    <source>
        <dbReference type="Proteomes" id="UP001056851"/>
    </source>
</evidence>
<feature type="domain" description="Acyltransferase 3" evidence="2">
    <location>
        <begin position="3"/>
        <end position="328"/>
    </location>
</feature>
<proteinExistence type="predicted"/>
<feature type="transmembrane region" description="Helical" evidence="1">
    <location>
        <begin position="139"/>
        <end position="162"/>
    </location>
</feature>
<feature type="transmembrane region" description="Helical" evidence="1">
    <location>
        <begin position="7"/>
        <end position="26"/>
    </location>
</feature>
<feature type="transmembrane region" description="Helical" evidence="1">
    <location>
        <begin position="38"/>
        <end position="60"/>
    </location>
</feature>
<name>A0ABY5C8L3_9PSED</name>
<keyword evidence="3" id="KW-0808">Transferase</keyword>
<feature type="transmembrane region" description="Helical" evidence="1">
    <location>
        <begin position="191"/>
        <end position="212"/>
    </location>
</feature>
<organism evidence="3 4">
    <name type="scientific">Pseudomonas siliginis</name>
    <dbReference type="NCBI Taxonomy" id="2842346"/>
    <lineage>
        <taxon>Bacteria</taxon>
        <taxon>Pseudomonadati</taxon>
        <taxon>Pseudomonadota</taxon>
        <taxon>Gammaproteobacteria</taxon>
        <taxon>Pseudomonadales</taxon>
        <taxon>Pseudomonadaceae</taxon>
        <taxon>Pseudomonas</taxon>
    </lineage>
</organism>
<dbReference type="EMBL" id="CP099599">
    <property type="protein sequence ID" value="UST83600.1"/>
    <property type="molecule type" value="Genomic_DNA"/>
</dbReference>
<feature type="transmembrane region" description="Helical" evidence="1">
    <location>
        <begin position="319"/>
        <end position="340"/>
    </location>
</feature>
<feature type="transmembrane region" description="Helical" evidence="1">
    <location>
        <begin position="81"/>
        <end position="100"/>
    </location>
</feature>
<feature type="transmembrane region" description="Helical" evidence="1">
    <location>
        <begin position="284"/>
        <end position="307"/>
    </location>
</feature>
<dbReference type="InterPro" id="IPR002656">
    <property type="entry name" value="Acyl_transf_3_dom"/>
</dbReference>
<keyword evidence="1" id="KW-1133">Transmembrane helix</keyword>
<dbReference type="RefSeq" id="WP_252878683.1">
    <property type="nucleotide sequence ID" value="NZ_CP087186.1"/>
</dbReference>
<keyword evidence="1" id="KW-0812">Transmembrane</keyword>
<feature type="transmembrane region" description="Helical" evidence="1">
    <location>
        <begin position="167"/>
        <end position="185"/>
    </location>
</feature>
<feature type="transmembrane region" description="Helical" evidence="1">
    <location>
        <begin position="252"/>
        <end position="272"/>
    </location>
</feature>
<dbReference type="Pfam" id="PF01757">
    <property type="entry name" value="Acyl_transf_3"/>
    <property type="match status" value="1"/>
</dbReference>
<dbReference type="InterPro" id="IPR050879">
    <property type="entry name" value="Acyltransferase_3"/>
</dbReference>
<feature type="transmembrane region" description="Helical" evidence="1">
    <location>
        <begin position="224"/>
        <end position="240"/>
    </location>
</feature>
<keyword evidence="3" id="KW-0012">Acyltransferase</keyword>
<dbReference type="GO" id="GO:0016746">
    <property type="term" value="F:acyltransferase activity"/>
    <property type="evidence" value="ECO:0007669"/>
    <property type="project" value="UniProtKB-KW"/>
</dbReference>
<accession>A0ABY5C8L3</accession>
<dbReference type="PANTHER" id="PTHR23028:SF131">
    <property type="entry name" value="BLR2367 PROTEIN"/>
    <property type="match status" value="1"/>
</dbReference>
<evidence type="ECO:0000256" key="1">
    <source>
        <dbReference type="SAM" id="Phobius"/>
    </source>
</evidence>
<protein>
    <submittedName>
        <fullName evidence="3">Acyltransferase</fullName>
    </submittedName>
</protein>
<keyword evidence="1" id="KW-0472">Membrane</keyword>
<sequence>MIKNIQYLRFIAAFLVVCAHANLQIYGVPSSVTNLGGFGVDIFFIISGFIMPFILYGGLYRMDSVALMGPASFMWRRITRIWPMYCFTISVVVFVSWLVMNGKIDNVTNDLAYFFNGSKMDWAWYVQTLTFTHWTRPPILGIGWTLQVEFMFYTAIAVVLLFRAQTLATLEVGLIVFFFAAMLLASNTHVGAVATTFANPMIVEFMLGIFLYRLVSGGTLMPRSVAIAVAVLAIPLFLFVEHNGLINIPGLLYRPVAWGMPAFLLVWAALSLERETKESKVFGLLGDASYSLYLVHGFVAPLFLFFWMRAGLDQTFNVWIYLACYLFVCHTAGISAHLFIEKPLNTAIRKYTRAKPKCVTS</sequence>
<keyword evidence="4" id="KW-1185">Reference proteome</keyword>
<evidence type="ECO:0000313" key="3">
    <source>
        <dbReference type="EMBL" id="UST83600.1"/>
    </source>
</evidence>
<reference evidence="3" key="1">
    <citation type="submission" date="2022-06" db="EMBL/GenBank/DDBJ databases">
        <title>Investigating genetic diversity within the most abundant and prevalent non-pathogenic leaf-associated bacterial species interacting with Arabidopsis thaliana in natural habitats.</title>
        <authorList>
            <person name="Ramirez-Sanchez D."/>
            <person name="Gibelin-Viala C."/>
            <person name="Mayjonade B."/>
            <person name="Duflos R."/>
            <person name="Belmonte E."/>
            <person name="Pailler V."/>
            <person name="Bartoli C."/>
            <person name="Carrere S."/>
            <person name="Vailleau F."/>
            <person name="Roux F."/>
        </authorList>
    </citation>
    <scope>NUCLEOTIDE SEQUENCE</scope>
    <source>
        <strain evidence="3">OTU6ESPEB1</strain>
    </source>
</reference>